<evidence type="ECO:0000256" key="1">
    <source>
        <dbReference type="SAM" id="MobiDB-lite"/>
    </source>
</evidence>
<comment type="caution">
    <text evidence="2">The sequence shown here is derived from an EMBL/GenBank/DDBJ whole genome shotgun (WGS) entry which is preliminary data.</text>
</comment>
<evidence type="ECO:0000313" key="2">
    <source>
        <dbReference type="EMBL" id="GAA1997772.1"/>
    </source>
</evidence>
<organism evidence="2 3">
    <name type="scientific">Nocardiopsis rhodophaea</name>
    <dbReference type="NCBI Taxonomy" id="280238"/>
    <lineage>
        <taxon>Bacteria</taxon>
        <taxon>Bacillati</taxon>
        <taxon>Actinomycetota</taxon>
        <taxon>Actinomycetes</taxon>
        <taxon>Streptosporangiales</taxon>
        <taxon>Nocardiopsidaceae</taxon>
        <taxon>Nocardiopsis</taxon>
    </lineage>
</organism>
<dbReference type="EMBL" id="BAAAPC010000010">
    <property type="protein sequence ID" value="GAA1997772.1"/>
    <property type="molecule type" value="Genomic_DNA"/>
</dbReference>
<keyword evidence="3" id="KW-1185">Reference proteome</keyword>
<sequence>MRARQVGAGAARPVPANRGPTGEQAGIGHNCRYRYLRSTPTPGPRVAMADPSADFCVEQPLW</sequence>
<proteinExistence type="predicted"/>
<accession>A0ABP5EJV0</accession>
<name>A0ABP5EJV0_9ACTN</name>
<evidence type="ECO:0000313" key="3">
    <source>
        <dbReference type="Proteomes" id="UP001501585"/>
    </source>
</evidence>
<reference evidence="3" key="1">
    <citation type="journal article" date="2019" name="Int. J. Syst. Evol. Microbiol.">
        <title>The Global Catalogue of Microorganisms (GCM) 10K type strain sequencing project: providing services to taxonomists for standard genome sequencing and annotation.</title>
        <authorList>
            <consortium name="The Broad Institute Genomics Platform"/>
            <consortium name="The Broad Institute Genome Sequencing Center for Infectious Disease"/>
            <person name="Wu L."/>
            <person name="Ma J."/>
        </authorList>
    </citation>
    <scope>NUCLEOTIDE SEQUENCE [LARGE SCALE GENOMIC DNA]</scope>
    <source>
        <strain evidence="3">JCM 15313</strain>
    </source>
</reference>
<dbReference type="Proteomes" id="UP001501585">
    <property type="component" value="Unassembled WGS sequence"/>
</dbReference>
<gene>
    <name evidence="2" type="ORF">GCM10009799_25950</name>
</gene>
<feature type="region of interest" description="Disordered" evidence="1">
    <location>
        <begin position="1"/>
        <end position="27"/>
    </location>
</feature>
<protein>
    <submittedName>
        <fullName evidence="2">Uncharacterized protein</fullName>
    </submittedName>
</protein>